<dbReference type="eggNOG" id="KOG0629">
    <property type="taxonomic scope" value="Eukaryota"/>
</dbReference>
<dbReference type="OMA" id="RHATYHA"/>
<evidence type="ECO:0000313" key="8">
    <source>
        <dbReference type="EMBL" id="EDQ93000.1"/>
    </source>
</evidence>
<protein>
    <recommendedName>
        <fullName evidence="10">Glutamate decarboxylase</fullName>
    </recommendedName>
</protein>
<sequence length="501" mass="55587">MPSDLPADLRAETAVRIGELDALFEKLLPLIRQYEMAGGRPDTKVVEFKSPEDLRRLFPMALPEQGQGIDKAVAAINDMMLYSVRTSHPRFMNQLFAGSDPIGQIAELVTAILNVNCYTYTVAPVFSMMEVEVMQRMADLAGFDVAESEGIMVPGGSYANLVGLITARHHHFPHVRLEGWRGDERPVIFTSAQAHYSIRRNAMVLGLGMNAVVAVAADRSGHMLADDLVAKIAEARAKGQTPFAVSATAGTTIMGGFDDFNALADICQAENLWLHVDGAWGGACLLSDRLRSLMKGVERADSLAWDAHKGLGVPVLAAGILLNKHKGLLRASNNSSADYLFHPSSTSEYDLGDMTLQCGRRADSIKVWLSWYYHGRAGLGARVEHAYDVAQYLHRKICKDPRFLVVAEPEYCNVTFWYLPKCLRGTTAEDIEANYERLDQATQRTFVAMQQAGTMMFNFNPLTDLHLPRFFRLITNSPVLQEKDMDFVIEELDRLAEDIVV</sequence>
<comment type="similarity">
    <text evidence="2 7">Belongs to the group II decarboxylase family.</text>
</comment>
<keyword evidence="9" id="KW-1185">Reference proteome</keyword>
<dbReference type="Gene3D" id="3.90.1150.170">
    <property type="match status" value="1"/>
</dbReference>
<dbReference type="STRING" id="81824.A9UQ78"/>
<comment type="cofactor">
    <cofactor evidence="1 6 7">
        <name>pyridoxal 5'-phosphate</name>
        <dbReference type="ChEBI" id="CHEBI:597326"/>
    </cofactor>
</comment>
<dbReference type="GO" id="GO:0016831">
    <property type="term" value="F:carboxy-lyase activity"/>
    <property type="evidence" value="ECO:0000318"/>
    <property type="project" value="GO_Central"/>
</dbReference>
<evidence type="ECO:0000256" key="5">
    <source>
        <dbReference type="ARBA" id="ARBA00023239"/>
    </source>
</evidence>
<dbReference type="InterPro" id="IPR015421">
    <property type="entry name" value="PyrdxlP-dep_Trfase_major"/>
</dbReference>
<keyword evidence="3" id="KW-0210">Decarboxylase</keyword>
<reference evidence="8 9" key="1">
    <citation type="journal article" date="2008" name="Nature">
        <title>The genome of the choanoflagellate Monosiga brevicollis and the origin of metazoans.</title>
        <authorList>
            <consortium name="JGI Sequencing"/>
            <person name="King N."/>
            <person name="Westbrook M.J."/>
            <person name="Young S.L."/>
            <person name="Kuo A."/>
            <person name="Abedin M."/>
            <person name="Chapman J."/>
            <person name="Fairclough S."/>
            <person name="Hellsten U."/>
            <person name="Isogai Y."/>
            <person name="Letunic I."/>
            <person name="Marr M."/>
            <person name="Pincus D."/>
            <person name="Putnam N."/>
            <person name="Rokas A."/>
            <person name="Wright K.J."/>
            <person name="Zuzow R."/>
            <person name="Dirks W."/>
            <person name="Good M."/>
            <person name="Goodstein D."/>
            <person name="Lemons D."/>
            <person name="Li W."/>
            <person name="Lyons J.B."/>
            <person name="Morris A."/>
            <person name="Nichols S."/>
            <person name="Richter D.J."/>
            <person name="Salamov A."/>
            <person name="Bork P."/>
            <person name="Lim W.A."/>
            <person name="Manning G."/>
            <person name="Miller W.T."/>
            <person name="McGinnis W."/>
            <person name="Shapiro H."/>
            <person name="Tjian R."/>
            <person name="Grigoriev I.V."/>
            <person name="Rokhsar D."/>
        </authorList>
    </citation>
    <scope>NUCLEOTIDE SEQUENCE [LARGE SCALE GENOMIC DNA]</scope>
    <source>
        <strain evidence="9">MX1 / ATCC 50154</strain>
    </source>
</reference>
<proteinExistence type="inferred from homology"/>
<keyword evidence="4 6" id="KW-0663">Pyridoxal phosphate</keyword>
<evidence type="ECO:0000256" key="1">
    <source>
        <dbReference type="ARBA" id="ARBA00001933"/>
    </source>
</evidence>
<dbReference type="RefSeq" id="XP_001742762.1">
    <property type="nucleotide sequence ID" value="XM_001742710.1"/>
</dbReference>
<dbReference type="GO" id="GO:0030170">
    <property type="term" value="F:pyridoxal phosphate binding"/>
    <property type="evidence" value="ECO:0007669"/>
    <property type="project" value="InterPro"/>
</dbReference>
<dbReference type="GO" id="GO:0019752">
    <property type="term" value="P:carboxylic acid metabolic process"/>
    <property type="evidence" value="ECO:0007669"/>
    <property type="project" value="InterPro"/>
</dbReference>
<evidence type="ECO:0000256" key="3">
    <source>
        <dbReference type="ARBA" id="ARBA00022793"/>
    </source>
</evidence>
<dbReference type="InterPro" id="IPR002129">
    <property type="entry name" value="PyrdxlP-dep_de-COase"/>
</dbReference>
<dbReference type="Gene3D" id="3.40.640.10">
    <property type="entry name" value="Type I PLP-dependent aspartate aminotransferase-like (Major domain)"/>
    <property type="match status" value="1"/>
</dbReference>
<dbReference type="KEGG" id="mbr:MONBRDRAFT_19231"/>
<dbReference type="SUPFAM" id="SSF53383">
    <property type="entry name" value="PLP-dependent transferases"/>
    <property type="match status" value="1"/>
</dbReference>
<evidence type="ECO:0000256" key="7">
    <source>
        <dbReference type="RuleBase" id="RU000382"/>
    </source>
</evidence>
<dbReference type="GeneID" id="5887596"/>
<dbReference type="EMBL" id="CH991543">
    <property type="protein sequence ID" value="EDQ93000.1"/>
    <property type="molecule type" value="Genomic_DNA"/>
</dbReference>
<accession>A9UQ78</accession>
<organism evidence="8 9">
    <name type="scientific">Monosiga brevicollis</name>
    <name type="common">Choanoflagellate</name>
    <dbReference type="NCBI Taxonomy" id="81824"/>
    <lineage>
        <taxon>Eukaryota</taxon>
        <taxon>Choanoflagellata</taxon>
        <taxon>Craspedida</taxon>
        <taxon>Salpingoecidae</taxon>
        <taxon>Monosiga</taxon>
    </lineage>
</organism>
<dbReference type="InterPro" id="IPR015424">
    <property type="entry name" value="PyrdxlP-dep_Trfase"/>
</dbReference>
<dbReference type="GO" id="GO:0005737">
    <property type="term" value="C:cytoplasm"/>
    <property type="evidence" value="ECO:0000318"/>
    <property type="project" value="GO_Central"/>
</dbReference>
<name>A9UQ78_MONBE</name>
<evidence type="ECO:0000313" key="9">
    <source>
        <dbReference type="Proteomes" id="UP000001357"/>
    </source>
</evidence>
<evidence type="ECO:0000256" key="6">
    <source>
        <dbReference type="PIRSR" id="PIRSR602129-50"/>
    </source>
</evidence>
<evidence type="ECO:0000256" key="4">
    <source>
        <dbReference type="ARBA" id="ARBA00022898"/>
    </source>
</evidence>
<dbReference type="PANTHER" id="PTHR45677">
    <property type="entry name" value="GLUTAMATE DECARBOXYLASE-RELATED"/>
    <property type="match status" value="1"/>
</dbReference>
<dbReference type="PANTHER" id="PTHR45677:SF8">
    <property type="entry name" value="CYSTEINE SULFINIC ACID DECARBOXYLASE"/>
    <property type="match status" value="1"/>
</dbReference>
<evidence type="ECO:0008006" key="10">
    <source>
        <dbReference type="Google" id="ProtNLM"/>
    </source>
</evidence>
<dbReference type="AlphaFoldDB" id="A9UQ78"/>
<dbReference type="Pfam" id="PF00282">
    <property type="entry name" value="Pyridoxal_deC"/>
    <property type="match status" value="1"/>
</dbReference>
<keyword evidence="5 7" id="KW-0456">Lyase</keyword>
<dbReference type="FunCoup" id="A9UQ78">
    <property type="interactions" value="455"/>
</dbReference>
<gene>
    <name evidence="8" type="ORF">MONBRDRAFT_19231</name>
</gene>
<evidence type="ECO:0000256" key="2">
    <source>
        <dbReference type="ARBA" id="ARBA00009533"/>
    </source>
</evidence>
<feature type="modified residue" description="N6-(pyridoxal phosphate)lysine" evidence="6">
    <location>
        <position position="309"/>
    </location>
</feature>
<dbReference type="Proteomes" id="UP000001357">
    <property type="component" value="Unassembled WGS sequence"/>
</dbReference>
<dbReference type="InParanoid" id="A9UQ78"/>